<dbReference type="GO" id="GO:0006281">
    <property type="term" value="P:DNA repair"/>
    <property type="evidence" value="ECO:0007669"/>
    <property type="project" value="UniProtKB-KW"/>
</dbReference>
<keyword evidence="9" id="KW-0408">Iron</keyword>
<organism evidence="14 15">
    <name type="scientific">Herbaspirillum frisingense</name>
    <dbReference type="NCBI Taxonomy" id="92645"/>
    <lineage>
        <taxon>Bacteria</taxon>
        <taxon>Pseudomonadati</taxon>
        <taxon>Pseudomonadota</taxon>
        <taxon>Betaproteobacteria</taxon>
        <taxon>Burkholderiales</taxon>
        <taxon>Oxalobacteraceae</taxon>
        <taxon>Herbaspirillum</taxon>
    </lineage>
</organism>
<evidence type="ECO:0000313" key="15">
    <source>
        <dbReference type="Proteomes" id="UP000462435"/>
    </source>
</evidence>
<dbReference type="InterPro" id="IPR036895">
    <property type="entry name" value="Uracil-DNA_glycosylase-like_sf"/>
</dbReference>
<evidence type="ECO:0000313" key="14">
    <source>
        <dbReference type="EMBL" id="KAF1041762.1"/>
    </source>
</evidence>
<dbReference type="Proteomes" id="UP000462435">
    <property type="component" value="Unassembled WGS sequence"/>
</dbReference>
<feature type="compositionally biased region" description="Low complexity" evidence="12">
    <location>
        <begin position="43"/>
        <end position="82"/>
    </location>
</feature>
<evidence type="ECO:0000256" key="2">
    <source>
        <dbReference type="ARBA" id="ARBA00006521"/>
    </source>
</evidence>
<dbReference type="SUPFAM" id="SSF52141">
    <property type="entry name" value="Uracil-DNA glycosylase-like"/>
    <property type="match status" value="1"/>
</dbReference>
<dbReference type="NCBIfam" id="TIGR00758">
    <property type="entry name" value="UDG_fam4"/>
    <property type="match status" value="1"/>
</dbReference>
<evidence type="ECO:0000256" key="9">
    <source>
        <dbReference type="ARBA" id="ARBA00023004"/>
    </source>
</evidence>
<dbReference type="GO" id="GO:0004844">
    <property type="term" value="F:uracil DNA N-glycosylase activity"/>
    <property type="evidence" value="ECO:0007669"/>
    <property type="project" value="UniProtKB-EC"/>
</dbReference>
<keyword evidence="5" id="KW-0004">4Fe-4S</keyword>
<evidence type="ECO:0000256" key="5">
    <source>
        <dbReference type="ARBA" id="ARBA00022485"/>
    </source>
</evidence>
<dbReference type="GO" id="GO:0051539">
    <property type="term" value="F:4 iron, 4 sulfur cluster binding"/>
    <property type="evidence" value="ECO:0007669"/>
    <property type="project" value="UniProtKB-KW"/>
</dbReference>
<keyword evidence="11" id="KW-0234">DNA repair</keyword>
<keyword evidence="8" id="KW-0378">Hydrolase</keyword>
<dbReference type="InterPro" id="IPR005273">
    <property type="entry name" value="Ura-DNA_glyco_family4"/>
</dbReference>
<accession>A0A7V8FUV3</accession>
<evidence type="ECO:0000256" key="11">
    <source>
        <dbReference type="ARBA" id="ARBA00023204"/>
    </source>
</evidence>
<feature type="compositionally biased region" description="Pro residues" evidence="12">
    <location>
        <begin position="83"/>
        <end position="100"/>
    </location>
</feature>
<comment type="similarity">
    <text evidence="2">Belongs to the uracil-DNA glycosylase (UDG) superfamily. Type 4 (UDGa) family.</text>
</comment>
<dbReference type="Gene3D" id="3.40.470.10">
    <property type="entry name" value="Uracil-DNA glycosylase-like domain"/>
    <property type="match status" value="1"/>
</dbReference>
<evidence type="ECO:0000256" key="1">
    <source>
        <dbReference type="ARBA" id="ARBA00001400"/>
    </source>
</evidence>
<evidence type="ECO:0000256" key="3">
    <source>
        <dbReference type="ARBA" id="ARBA00012030"/>
    </source>
</evidence>
<dbReference type="InterPro" id="IPR051536">
    <property type="entry name" value="UDG_Type-4/5"/>
</dbReference>
<keyword evidence="10" id="KW-0411">Iron-sulfur</keyword>
<dbReference type="Pfam" id="PF03167">
    <property type="entry name" value="UDG"/>
    <property type="match status" value="1"/>
</dbReference>
<evidence type="ECO:0000256" key="12">
    <source>
        <dbReference type="SAM" id="MobiDB-lite"/>
    </source>
</evidence>
<protein>
    <recommendedName>
        <fullName evidence="4">Type-4 uracil-DNA glycosylase</fullName>
        <ecNumber evidence="3">3.2.2.27</ecNumber>
    </recommendedName>
</protein>
<dbReference type="InterPro" id="IPR005122">
    <property type="entry name" value="Uracil-DNA_glycosylase-like"/>
</dbReference>
<reference evidence="15" key="1">
    <citation type="journal article" date="2020" name="MBio">
        <title>Horizontal gene transfer to a defensive symbiont with a reduced genome amongst a multipartite beetle microbiome.</title>
        <authorList>
            <person name="Waterworth S.C."/>
            <person name="Florez L.V."/>
            <person name="Rees E.R."/>
            <person name="Hertweck C."/>
            <person name="Kaltenpoth M."/>
            <person name="Kwan J.C."/>
        </authorList>
    </citation>
    <scope>NUCLEOTIDE SEQUENCE [LARGE SCALE GENOMIC DNA]</scope>
</reference>
<name>A0A7V8FUV3_9BURK</name>
<proteinExistence type="inferred from homology"/>
<dbReference type="PANTHER" id="PTHR33693">
    <property type="entry name" value="TYPE-5 URACIL-DNA GLYCOSYLASE"/>
    <property type="match status" value="1"/>
</dbReference>
<dbReference type="CDD" id="cd10030">
    <property type="entry name" value="UDG-F4_TTUDGA_SPO1dp_like"/>
    <property type="match status" value="1"/>
</dbReference>
<dbReference type="SMART" id="SM00987">
    <property type="entry name" value="UreE_C"/>
    <property type="match status" value="1"/>
</dbReference>
<evidence type="ECO:0000256" key="4">
    <source>
        <dbReference type="ARBA" id="ARBA00019403"/>
    </source>
</evidence>
<dbReference type="EMBL" id="WNDX01000107">
    <property type="protein sequence ID" value="KAF1041762.1"/>
    <property type="molecule type" value="Genomic_DNA"/>
</dbReference>
<dbReference type="AlphaFoldDB" id="A0A7V8FUV3"/>
<evidence type="ECO:0000256" key="7">
    <source>
        <dbReference type="ARBA" id="ARBA00022763"/>
    </source>
</evidence>
<feature type="domain" description="Uracil-DNA glycosylase-like" evidence="13">
    <location>
        <begin position="182"/>
        <end position="335"/>
    </location>
</feature>
<feature type="region of interest" description="Disordered" evidence="12">
    <location>
        <begin position="43"/>
        <end position="115"/>
    </location>
</feature>
<dbReference type="EC" id="3.2.2.27" evidence="3"/>
<dbReference type="PANTHER" id="PTHR33693:SF1">
    <property type="entry name" value="TYPE-4 URACIL-DNA GLYCOSYLASE"/>
    <property type="match status" value="1"/>
</dbReference>
<sequence>MSEELKQESGFGSSLELLDALGIGPVWVRRELAVEEVVAQEAPQALAAAEPEAAPAPAQRPAVRAPVETVPDEALAAAAPAPAQRPAPTPAPAMAPPAARPPERRTAPVEDEGGPPSWLDEMDFASSMEPVLIPDDDNDEEAPVQADPMVAKIAAMDWAQLKETVSDCRRCGLCNGRKNTVFGVGDEKAKWLFIGEGPGRNEDIQGEPFVGPAGKLLDNMLMAMGLKRGDNAYIGNIVKCRPTDDNGRDRPPSPQEVASCLPYLQRQIALIQPTVLVALGKTAAISLLGMDPSTPVSRLRGTVHRYQDLPLVVTYHPAYLLRTLNDKSKTWADLCLAMSTYQRQPG</sequence>
<comment type="catalytic activity">
    <reaction evidence="1">
        <text>Hydrolyzes single-stranded DNA or mismatched double-stranded DNA and polynucleotides, releasing free uracil.</text>
        <dbReference type="EC" id="3.2.2.27"/>
    </reaction>
</comment>
<comment type="caution">
    <text evidence="14">The sequence shown here is derived from an EMBL/GenBank/DDBJ whole genome shotgun (WGS) entry which is preliminary data.</text>
</comment>
<dbReference type="SMART" id="SM00986">
    <property type="entry name" value="UDG"/>
    <property type="match status" value="1"/>
</dbReference>
<keyword evidence="7" id="KW-0227">DNA damage</keyword>
<keyword evidence="6" id="KW-0479">Metal-binding</keyword>
<evidence type="ECO:0000256" key="10">
    <source>
        <dbReference type="ARBA" id="ARBA00023014"/>
    </source>
</evidence>
<evidence type="ECO:0000259" key="13">
    <source>
        <dbReference type="SMART" id="SM00986"/>
    </source>
</evidence>
<evidence type="ECO:0000256" key="8">
    <source>
        <dbReference type="ARBA" id="ARBA00022801"/>
    </source>
</evidence>
<dbReference type="GO" id="GO:0046872">
    <property type="term" value="F:metal ion binding"/>
    <property type="evidence" value="ECO:0007669"/>
    <property type="project" value="UniProtKB-KW"/>
</dbReference>
<gene>
    <name evidence="14" type="primary">udg</name>
    <name evidence="14" type="ORF">GAK35_03104</name>
</gene>
<evidence type="ECO:0000256" key="6">
    <source>
        <dbReference type="ARBA" id="ARBA00022723"/>
    </source>
</evidence>